<organism evidence="3 4">
    <name type="scientific">Gaetbulibacter aestuarii</name>
    <dbReference type="NCBI Taxonomy" id="1502358"/>
    <lineage>
        <taxon>Bacteria</taxon>
        <taxon>Pseudomonadati</taxon>
        <taxon>Bacteroidota</taxon>
        <taxon>Flavobacteriia</taxon>
        <taxon>Flavobacteriales</taxon>
        <taxon>Flavobacteriaceae</taxon>
        <taxon>Gaetbulibacter</taxon>
    </lineage>
</organism>
<dbReference type="EMBL" id="JBAWKB010000003">
    <property type="protein sequence ID" value="MFH6772318.1"/>
    <property type="molecule type" value="Genomic_DNA"/>
</dbReference>
<dbReference type="Proteomes" id="UP001610100">
    <property type="component" value="Unassembled WGS sequence"/>
</dbReference>
<accession>A0ABW7N2L9</accession>
<keyword evidence="1" id="KW-0732">Signal</keyword>
<evidence type="ECO:0000259" key="2">
    <source>
        <dbReference type="Pfam" id="PF14905"/>
    </source>
</evidence>
<dbReference type="Pfam" id="PF13715">
    <property type="entry name" value="CarbopepD_reg_2"/>
    <property type="match status" value="1"/>
</dbReference>
<dbReference type="Pfam" id="PF14905">
    <property type="entry name" value="OMP_b-brl_3"/>
    <property type="match status" value="1"/>
</dbReference>
<gene>
    <name evidence="3" type="ORF">V8G58_10275</name>
</gene>
<feature type="signal peptide" evidence="1">
    <location>
        <begin position="1"/>
        <end position="18"/>
    </location>
</feature>
<protein>
    <submittedName>
        <fullName evidence="3">Outer membrane beta-barrel protein</fullName>
    </submittedName>
</protein>
<dbReference type="SUPFAM" id="SSF56935">
    <property type="entry name" value="Porins"/>
    <property type="match status" value="1"/>
</dbReference>
<dbReference type="SUPFAM" id="SSF49464">
    <property type="entry name" value="Carboxypeptidase regulatory domain-like"/>
    <property type="match status" value="1"/>
</dbReference>
<comment type="caution">
    <text evidence="3">The sequence shown here is derived from an EMBL/GenBank/DDBJ whole genome shotgun (WGS) entry which is preliminary data.</text>
</comment>
<proteinExistence type="predicted"/>
<evidence type="ECO:0000256" key="1">
    <source>
        <dbReference type="SAM" id="SignalP"/>
    </source>
</evidence>
<feature type="chain" id="PRO_5046638004" evidence="1">
    <location>
        <begin position="19"/>
        <end position="924"/>
    </location>
</feature>
<feature type="domain" description="Outer membrane protein beta-barrel" evidence="2">
    <location>
        <begin position="448"/>
        <end position="905"/>
    </location>
</feature>
<name>A0ABW7N2L9_9FLAO</name>
<evidence type="ECO:0000313" key="3">
    <source>
        <dbReference type="EMBL" id="MFH6772318.1"/>
    </source>
</evidence>
<evidence type="ECO:0000313" key="4">
    <source>
        <dbReference type="Proteomes" id="UP001610100"/>
    </source>
</evidence>
<dbReference type="RefSeq" id="WP_344737716.1">
    <property type="nucleotide sequence ID" value="NZ_BAABAY010000001.1"/>
</dbReference>
<sequence length="924" mass="105019">MPKYFFVLFFLFSISAFAQKQDFKITGNIISSEDQGPLESATIFLEKIQDSSLVSYTISDRHGDFTLENSTSNTKLRLNISYIGFKTYTRIIPINKQNIVLDTINMAVDNNQLDAVVIESRAPITVKKDTLEFNVKSFKTKKDANVEDLLKLLPGVEVADDGSITVNGKPVNKILVNGKPFFGNDPTITTRNLTKEIIEKVQVVDTKTKSQAFTGEEGDDENKTINLTIKKENNKGVFGRVAGGAGTDKRYEFAGMFNRFNNDRRISVLMGGNNINSPGFSFGEIRKMFGSMNNVRFNQNGSFVIDGRAFGGGEGITTSKNGGLNYADKFGEKIDVSSDYFFAGSSSENRSNTERETFLPDGSFFTNSNSNSISDNESHSANMAFDIKVDSTLLININPSFRYNKSKTGFSRDEETLDENQTLTNASATSSEVENIGKNFSNRVTVTKRFGSNGAYLKFQMNNDISTRDTDDYLMTEVDIYGNNPDTTIRDQYTNGENKQNDIESSVNYNIPLIGDALFFNLGYTYSRNNSTDKQSTFDKDNNDRFTQFNSDLSTDFDYTNEMKRPEATIRFQNKIWSARVQTRYLWRTLSNSDFLRPQLNLSRDFEALEVTSNFRYKISSKSSFGIGYFLNNITPQLNQLQAFRNVSNPLNVIIGNPELKPTNSHSVYLSFNAFNFQDQTGFYSYLNGRAENNAIVRKTTVDQNFVRETTYANVNGNYSFYGSLGYSKQFKLDSLRTIKVNVGVFGNIGRDINFNNDIRYASKNSTITPRMYVTFNWKDVFEITPRYQLNLSKNTFDIDALNDRSFLYHDLTLSTATFVPKGLEWRNEIKYLYNPNVGPGFQKSSWFWNSTLAYSILKDKATITLKAYDILNQNTNARRTATQDYIQDSQSTVLRQYFMFGFSWKFNSLGKKGEVRDDVFYFH</sequence>
<dbReference type="InterPro" id="IPR041700">
    <property type="entry name" value="OMP_b-brl_3"/>
</dbReference>
<reference evidence="3 4" key="1">
    <citation type="submission" date="2024-02" db="EMBL/GenBank/DDBJ databases">
        <title>A Gaetbulibacter species isolated from tidal flats and genomic insights of their niches.</title>
        <authorList>
            <person name="Ye Y."/>
        </authorList>
    </citation>
    <scope>NUCLEOTIDE SEQUENCE [LARGE SCALE GENOMIC DNA]</scope>
    <source>
        <strain evidence="3 4">KYW382</strain>
    </source>
</reference>
<keyword evidence="4" id="KW-1185">Reference proteome</keyword>
<dbReference type="InterPro" id="IPR008969">
    <property type="entry name" value="CarboxyPept-like_regulatory"/>
</dbReference>